<dbReference type="AlphaFoldDB" id="A0A448Z0B7"/>
<reference evidence="1 2" key="1">
    <citation type="submission" date="2019-01" db="EMBL/GenBank/DDBJ databases">
        <authorList>
            <person name="Ferrante I. M."/>
        </authorList>
    </citation>
    <scope>NUCLEOTIDE SEQUENCE [LARGE SCALE GENOMIC DNA]</scope>
    <source>
        <strain evidence="1 2">B856</strain>
    </source>
</reference>
<evidence type="ECO:0000313" key="2">
    <source>
        <dbReference type="Proteomes" id="UP000291116"/>
    </source>
</evidence>
<gene>
    <name evidence="1" type="ORF">PSNMU_V1.4_AUG-EV-PASAV3_0022180</name>
</gene>
<protein>
    <submittedName>
        <fullName evidence="1">Uncharacterized protein</fullName>
    </submittedName>
</protein>
<evidence type="ECO:0000313" key="1">
    <source>
        <dbReference type="EMBL" id="VEU35444.1"/>
    </source>
</evidence>
<sequence>MVFSKQPAHWPVSVSLISGFSCSSSQGSKQEKRLFACFCSKFNFPQERSLGKKTTEITTYMMTALNGNRSV</sequence>
<keyword evidence="2" id="KW-1185">Reference proteome</keyword>
<dbReference type="Proteomes" id="UP000291116">
    <property type="component" value="Unassembled WGS sequence"/>
</dbReference>
<name>A0A448Z0B7_9STRA</name>
<dbReference type="PROSITE" id="PS51257">
    <property type="entry name" value="PROKAR_LIPOPROTEIN"/>
    <property type="match status" value="1"/>
</dbReference>
<proteinExistence type="predicted"/>
<dbReference type="EMBL" id="CAACVS010000059">
    <property type="protein sequence ID" value="VEU35444.1"/>
    <property type="molecule type" value="Genomic_DNA"/>
</dbReference>
<organism evidence="1 2">
    <name type="scientific">Pseudo-nitzschia multistriata</name>
    <dbReference type="NCBI Taxonomy" id="183589"/>
    <lineage>
        <taxon>Eukaryota</taxon>
        <taxon>Sar</taxon>
        <taxon>Stramenopiles</taxon>
        <taxon>Ochrophyta</taxon>
        <taxon>Bacillariophyta</taxon>
        <taxon>Bacillariophyceae</taxon>
        <taxon>Bacillariophycidae</taxon>
        <taxon>Bacillariales</taxon>
        <taxon>Bacillariaceae</taxon>
        <taxon>Pseudo-nitzschia</taxon>
    </lineage>
</organism>
<accession>A0A448Z0B7</accession>